<evidence type="ECO:0000256" key="1">
    <source>
        <dbReference type="ARBA" id="ARBA00022801"/>
    </source>
</evidence>
<evidence type="ECO:0000313" key="4">
    <source>
        <dbReference type="Proteomes" id="UP000664132"/>
    </source>
</evidence>
<evidence type="ECO:0000313" key="3">
    <source>
        <dbReference type="EMBL" id="KAG4423153.1"/>
    </source>
</evidence>
<dbReference type="SUPFAM" id="SSF53474">
    <property type="entry name" value="alpha/beta-Hydrolases"/>
    <property type="match status" value="1"/>
</dbReference>
<organism evidence="3 4">
    <name type="scientific">Cadophora malorum</name>
    <dbReference type="NCBI Taxonomy" id="108018"/>
    <lineage>
        <taxon>Eukaryota</taxon>
        <taxon>Fungi</taxon>
        <taxon>Dikarya</taxon>
        <taxon>Ascomycota</taxon>
        <taxon>Pezizomycotina</taxon>
        <taxon>Leotiomycetes</taxon>
        <taxon>Helotiales</taxon>
        <taxon>Ploettnerulaceae</taxon>
        <taxon>Cadophora</taxon>
    </lineage>
</organism>
<dbReference type="GO" id="GO:0005737">
    <property type="term" value="C:cytoplasm"/>
    <property type="evidence" value="ECO:0007669"/>
    <property type="project" value="TreeGrafter"/>
</dbReference>
<name>A0A8H7WEA3_9HELO</name>
<dbReference type="OrthoDB" id="2094269at2759"/>
<dbReference type="EMBL" id="JAFJYH010000038">
    <property type="protein sequence ID" value="KAG4423153.1"/>
    <property type="molecule type" value="Genomic_DNA"/>
</dbReference>
<dbReference type="GO" id="GO:0005634">
    <property type="term" value="C:nucleus"/>
    <property type="evidence" value="ECO:0007669"/>
    <property type="project" value="TreeGrafter"/>
</dbReference>
<dbReference type="Proteomes" id="UP000664132">
    <property type="component" value="Unassembled WGS sequence"/>
</dbReference>
<protein>
    <recommendedName>
        <fullName evidence="2">Serine hydrolase domain-containing protein</fullName>
    </recommendedName>
</protein>
<dbReference type="PANTHER" id="PTHR48070">
    <property type="entry name" value="ESTERASE OVCA2"/>
    <property type="match status" value="1"/>
</dbReference>
<evidence type="ECO:0000259" key="2">
    <source>
        <dbReference type="Pfam" id="PF03959"/>
    </source>
</evidence>
<dbReference type="InterPro" id="IPR005645">
    <property type="entry name" value="FSH-like_dom"/>
</dbReference>
<dbReference type="InterPro" id="IPR029058">
    <property type="entry name" value="AB_hydrolase_fold"/>
</dbReference>
<keyword evidence="1" id="KW-0378">Hydrolase</keyword>
<keyword evidence="4" id="KW-1185">Reference proteome</keyword>
<dbReference type="Gene3D" id="3.40.50.1820">
    <property type="entry name" value="alpha/beta hydrolase"/>
    <property type="match status" value="1"/>
</dbReference>
<gene>
    <name evidence="3" type="ORF">IFR04_003651</name>
</gene>
<sequence>MSKLRILCLHGFTSNGSVHAHQIRGITKTLSADFEFLFPDGPHEVEITDKMKLESPTMRSWSEYVAQNSTSGHRAWWFAKDPNPAKNKPGRFKGVEQSLDYLGDLLQKTGPVHAIWGFSQGACFAGMLMALLSQKDNSLRNRLPTNQGVPSAGIFISGFKARFPQYDSAYAFGIDVATLHIIGKRDTAVTPERSQTLLEICRNPTVLRHDGGHDVPSSEEHEKMIVDFLRQNVRAECMDSREKM</sequence>
<dbReference type="InterPro" id="IPR050593">
    <property type="entry name" value="LovG"/>
</dbReference>
<proteinExistence type="predicted"/>
<reference evidence="3" key="1">
    <citation type="submission" date="2021-02" db="EMBL/GenBank/DDBJ databases">
        <title>Genome sequence Cadophora malorum strain M34.</title>
        <authorList>
            <person name="Stefanovic E."/>
            <person name="Vu D."/>
            <person name="Scully C."/>
            <person name="Dijksterhuis J."/>
            <person name="Roader J."/>
            <person name="Houbraken J."/>
        </authorList>
    </citation>
    <scope>NUCLEOTIDE SEQUENCE</scope>
    <source>
        <strain evidence="3">M34</strain>
    </source>
</reference>
<dbReference type="PANTHER" id="PTHR48070:SF6">
    <property type="entry name" value="ESTERASE OVCA2"/>
    <property type="match status" value="1"/>
</dbReference>
<dbReference type="Pfam" id="PF03959">
    <property type="entry name" value="FSH1"/>
    <property type="match status" value="1"/>
</dbReference>
<accession>A0A8H7WEA3</accession>
<comment type="caution">
    <text evidence="3">The sequence shown here is derived from an EMBL/GenBank/DDBJ whole genome shotgun (WGS) entry which is preliminary data.</text>
</comment>
<dbReference type="GO" id="GO:0016787">
    <property type="term" value="F:hydrolase activity"/>
    <property type="evidence" value="ECO:0007669"/>
    <property type="project" value="UniProtKB-KW"/>
</dbReference>
<feature type="domain" description="Serine hydrolase" evidence="2">
    <location>
        <begin position="2"/>
        <end position="224"/>
    </location>
</feature>
<dbReference type="AlphaFoldDB" id="A0A8H7WEA3"/>